<dbReference type="Proteomes" id="UP000005291">
    <property type="component" value="Unassembled WGS sequence"/>
</dbReference>
<gene>
    <name evidence="1" type="ORF">MICAG_290009</name>
</gene>
<organism evidence="1 2">
    <name type="scientific">Microcystis aeruginosa PCC 9808</name>
    <dbReference type="NCBI Taxonomy" id="1160284"/>
    <lineage>
        <taxon>Bacteria</taxon>
        <taxon>Bacillati</taxon>
        <taxon>Cyanobacteriota</taxon>
        <taxon>Cyanophyceae</taxon>
        <taxon>Oscillatoriophycideae</taxon>
        <taxon>Chroococcales</taxon>
        <taxon>Microcystaceae</taxon>
        <taxon>Microcystis</taxon>
    </lineage>
</organism>
<reference evidence="1 2" key="1">
    <citation type="submission" date="2012-04" db="EMBL/GenBank/DDBJ databases">
        <authorList>
            <person name="Genoscope - CEA"/>
        </authorList>
    </citation>
    <scope>NUCLEOTIDE SEQUENCE [LARGE SCALE GENOMIC DNA]</scope>
    <source>
        <strain evidence="1 2">9808</strain>
    </source>
</reference>
<dbReference type="EMBL" id="CAIN01000212">
    <property type="protein sequence ID" value="CCI25822.1"/>
    <property type="molecule type" value="Genomic_DNA"/>
</dbReference>
<name>I4HUU8_MICAE</name>
<comment type="caution">
    <text evidence="1">The sequence shown here is derived from an EMBL/GenBank/DDBJ whole genome shotgun (WGS) entry which is preliminary data.</text>
</comment>
<protein>
    <submittedName>
        <fullName evidence="1">Uncharacterized protein</fullName>
    </submittedName>
</protein>
<evidence type="ECO:0000313" key="2">
    <source>
        <dbReference type="Proteomes" id="UP000005291"/>
    </source>
</evidence>
<proteinExistence type="predicted"/>
<dbReference type="HOGENOM" id="CLU_2955349_0_0_3"/>
<sequence>MEVGVWGVGFWGFGVLVEISLSPHFPISLPLTPIKQTLQGQNNCGTLLWKSLAPTKIHP</sequence>
<evidence type="ECO:0000313" key="1">
    <source>
        <dbReference type="EMBL" id="CCI25822.1"/>
    </source>
</evidence>
<dbReference type="AlphaFoldDB" id="I4HUU8"/>
<accession>I4HUU8</accession>